<dbReference type="SUPFAM" id="SSF46689">
    <property type="entry name" value="Homeodomain-like"/>
    <property type="match status" value="1"/>
</dbReference>
<gene>
    <name evidence="1" type="ORF">GU243_21760</name>
</gene>
<protein>
    <submittedName>
        <fullName evidence="1">Uncharacterized protein</fullName>
    </submittedName>
</protein>
<organism evidence="1 2">
    <name type="scientific">Pseudarthrobacter psychrotolerans</name>
    <dbReference type="NCBI Taxonomy" id="2697569"/>
    <lineage>
        <taxon>Bacteria</taxon>
        <taxon>Bacillati</taxon>
        <taxon>Actinomycetota</taxon>
        <taxon>Actinomycetes</taxon>
        <taxon>Micrococcales</taxon>
        <taxon>Micrococcaceae</taxon>
        <taxon>Pseudarthrobacter</taxon>
    </lineage>
</organism>
<dbReference type="InterPro" id="IPR009057">
    <property type="entry name" value="Homeodomain-like_sf"/>
</dbReference>
<evidence type="ECO:0000313" key="2">
    <source>
        <dbReference type="Proteomes" id="UP000464186"/>
    </source>
</evidence>
<sequence>MSTTLTDELIRKAKDAAVAAEESRIEMLAASGRRAEAVFALWAEGMSVRKIAEVIGVSPSVSQRLLEKARESRPHLTRREERVSYELHRAVAEKVSEDPQWVLSKARTNLQKMASRAREAHARGWVAEWTALVNGTDLNRLVDAMLRADERGIDLRQMTPFAGVLSQEERLVAIHKAARAA</sequence>
<proteinExistence type="predicted"/>
<dbReference type="Proteomes" id="UP000464186">
    <property type="component" value="Chromosome"/>
</dbReference>
<accession>A0A6P1NNA9</accession>
<evidence type="ECO:0000313" key="1">
    <source>
        <dbReference type="EMBL" id="QHK21856.1"/>
    </source>
</evidence>
<dbReference type="EMBL" id="CP047898">
    <property type="protein sequence ID" value="QHK21856.1"/>
    <property type="molecule type" value="Genomic_DNA"/>
</dbReference>
<dbReference type="KEGG" id="psey:GU243_21760"/>
<keyword evidence="2" id="KW-1185">Reference proteome</keyword>
<reference evidence="1 2" key="1">
    <citation type="submission" date="2020-01" db="EMBL/GenBank/DDBJ databases">
        <title>Pseudarthrobacter psychrotolerans sp. nov., isolated from antarctic soil.</title>
        <authorList>
            <person name="Shin Y."/>
            <person name="Park W."/>
        </authorList>
    </citation>
    <scope>NUCLEOTIDE SEQUENCE [LARGE SCALE GENOMIC DNA]</scope>
    <source>
        <strain evidence="1 2">YJ56</strain>
    </source>
</reference>
<name>A0A6P1NNA9_9MICC</name>
<dbReference type="AlphaFoldDB" id="A0A6P1NNA9"/>